<proteinExistence type="predicted"/>
<feature type="region of interest" description="Disordered" evidence="1">
    <location>
        <begin position="72"/>
        <end position="110"/>
    </location>
</feature>
<dbReference type="Proteomes" id="UP001140949">
    <property type="component" value="Unassembled WGS sequence"/>
</dbReference>
<name>A0AAX6G6G0_IRIPA</name>
<evidence type="ECO:0000313" key="2">
    <source>
        <dbReference type="EMBL" id="KAJ6824192.1"/>
    </source>
</evidence>
<feature type="compositionally biased region" description="Basic residues" evidence="1">
    <location>
        <begin position="138"/>
        <end position="155"/>
    </location>
</feature>
<accession>A0AAX6G6G0</accession>
<sequence length="162" mass="17045">MLVRGGGEVGRAALGETGSLRRWLLAREENDGAQEGKSGTTLSAPVLAEVSGTLEASNVEARSAVGATGWKGRCSDVERSSTGTTSEKALPTVPRSRWRSGARAPKRSMRGVGRVLTASADQVAGCGWTRSTADGLRRYGKHSRRGRGAKGRWHGRGSGQNL</sequence>
<reference evidence="2" key="1">
    <citation type="journal article" date="2023" name="GigaByte">
        <title>Genome assembly of the bearded iris, Iris pallida Lam.</title>
        <authorList>
            <person name="Bruccoleri R.E."/>
            <person name="Oakeley E.J."/>
            <person name="Faust A.M.E."/>
            <person name="Altorfer M."/>
            <person name="Dessus-Babus S."/>
            <person name="Burckhardt D."/>
            <person name="Oertli M."/>
            <person name="Naumann U."/>
            <person name="Petersen F."/>
            <person name="Wong J."/>
        </authorList>
    </citation>
    <scope>NUCLEOTIDE SEQUENCE</scope>
    <source>
        <strain evidence="2">GSM-AAB239-AS_SAM_17_03QT</strain>
    </source>
</reference>
<feature type="region of interest" description="Disordered" evidence="1">
    <location>
        <begin position="136"/>
        <end position="162"/>
    </location>
</feature>
<evidence type="ECO:0000313" key="3">
    <source>
        <dbReference type="Proteomes" id="UP001140949"/>
    </source>
</evidence>
<reference evidence="2" key="2">
    <citation type="submission" date="2023-04" db="EMBL/GenBank/DDBJ databases">
        <authorList>
            <person name="Bruccoleri R.E."/>
            <person name="Oakeley E.J."/>
            <person name="Faust A.-M."/>
            <person name="Dessus-Babus S."/>
            <person name="Altorfer M."/>
            <person name="Burckhardt D."/>
            <person name="Oertli M."/>
            <person name="Naumann U."/>
            <person name="Petersen F."/>
            <person name="Wong J."/>
        </authorList>
    </citation>
    <scope>NUCLEOTIDE SEQUENCE</scope>
    <source>
        <strain evidence="2">GSM-AAB239-AS_SAM_17_03QT</strain>
        <tissue evidence="2">Leaf</tissue>
    </source>
</reference>
<keyword evidence="3" id="KW-1185">Reference proteome</keyword>
<comment type="caution">
    <text evidence="2">The sequence shown here is derived from an EMBL/GenBank/DDBJ whole genome shotgun (WGS) entry which is preliminary data.</text>
</comment>
<dbReference type="EMBL" id="JANAVB010022398">
    <property type="protein sequence ID" value="KAJ6824192.1"/>
    <property type="molecule type" value="Genomic_DNA"/>
</dbReference>
<gene>
    <name evidence="2" type="ORF">M6B38_102650</name>
</gene>
<protein>
    <submittedName>
        <fullName evidence="2">Pollen-specific leucine-rich repeat extensin-like protein 4</fullName>
    </submittedName>
</protein>
<dbReference type="AlphaFoldDB" id="A0AAX6G6G0"/>
<evidence type="ECO:0000256" key="1">
    <source>
        <dbReference type="SAM" id="MobiDB-lite"/>
    </source>
</evidence>
<feature type="compositionally biased region" description="Basic residues" evidence="1">
    <location>
        <begin position="96"/>
        <end position="109"/>
    </location>
</feature>
<organism evidence="2 3">
    <name type="scientific">Iris pallida</name>
    <name type="common">Sweet iris</name>
    <dbReference type="NCBI Taxonomy" id="29817"/>
    <lineage>
        <taxon>Eukaryota</taxon>
        <taxon>Viridiplantae</taxon>
        <taxon>Streptophyta</taxon>
        <taxon>Embryophyta</taxon>
        <taxon>Tracheophyta</taxon>
        <taxon>Spermatophyta</taxon>
        <taxon>Magnoliopsida</taxon>
        <taxon>Liliopsida</taxon>
        <taxon>Asparagales</taxon>
        <taxon>Iridaceae</taxon>
        <taxon>Iridoideae</taxon>
        <taxon>Irideae</taxon>
        <taxon>Iris</taxon>
    </lineage>
</organism>